<dbReference type="EMBL" id="WOWK01000039">
    <property type="protein sequence ID" value="KAF0325052.1"/>
    <property type="molecule type" value="Genomic_DNA"/>
</dbReference>
<evidence type="ECO:0000313" key="5">
    <source>
        <dbReference type="Proteomes" id="UP000434172"/>
    </source>
</evidence>
<feature type="compositionally biased region" description="Basic and acidic residues" evidence="1">
    <location>
        <begin position="570"/>
        <end position="579"/>
    </location>
</feature>
<name>A0A8H3WI82_9PEZI</name>
<organism evidence="4 5">
    <name type="scientific">Colletotrichum asianum</name>
    <dbReference type="NCBI Taxonomy" id="702518"/>
    <lineage>
        <taxon>Eukaryota</taxon>
        <taxon>Fungi</taxon>
        <taxon>Dikarya</taxon>
        <taxon>Ascomycota</taxon>
        <taxon>Pezizomycotina</taxon>
        <taxon>Sordariomycetes</taxon>
        <taxon>Hypocreomycetidae</taxon>
        <taxon>Glomerellales</taxon>
        <taxon>Glomerellaceae</taxon>
        <taxon>Colletotrichum</taxon>
        <taxon>Colletotrichum gloeosporioides species complex</taxon>
    </lineage>
</organism>
<accession>A0A8H3WI82</accession>
<feature type="signal peptide" evidence="3">
    <location>
        <begin position="1"/>
        <end position="19"/>
    </location>
</feature>
<feature type="transmembrane region" description="Helical" evidence="2">
    <location>
        <begin position="510"/>
        <end position="529"/>
    </location>
</feature>
<feature type="region of interest" description="Disordered" evidence="1">
    <location>
        <begin position="538"/>
        <end position="629"/>
    </location>
</feature>
<dbReference type="InterPro" id="IPR021109">
    <property type="entry name" value="Peptidase_aspartic_dom_sf"/>
</dbReference>
<reference evidence="4 5" key="1">
    <citation type="submission" date="2019-12" db="EMBL/GenBank/DDBJ databases">
        <title>A genome sequence resource for the geographically widespread anthracnose pathogen Colletotrichum asianum.</title>
        <authorList>
            <person name="Meng Y."/>
        </authorList>
    </citation>
    <scope>NUCLEOTIDE SEQUENCE [LARGE SCALE GENOMIC DNA]</scope>
    <source>
        <strain evidence="4 5">ICMP 18580</strain>
    </source>
</reference>
<gene>
    <name evidence="4" type="ORF">GQ607_007673</name>
</gene>
<sequence length="629" mass="69051">MRIAMRLFPLAVVCVSATTRLVYDPYEPGYGPDGPWNEITVYVNQRLESTNSAGPVAAVRMWPTGGSPVELLSKDVSGVYSGEASQTAVKYDGGFQYSLLNPWPTGYTGKKMWFDTVKFQLEADPSGPNFMDINTTIQEVSELEETYTDLLSLGEYMSIPVGILGLGKKIDFDSEAERKKLGFPLWIIDQFVESNTITANSWFMHLGDNRAEQTCSFSLGGYEKNRVLGQVGTFDFDPLFGMPKAFLIDVALDVEYGGSPFLSDRTLGSVWDADNITVSDKELVKQYGGPLDSLMVLPDAAFPYICLPRRVCDAAAEYLPVYYDAALGLYVWNTTDELDQVNRIINAPAYMSFTFSDVSAENVTIKVPFTSLFLEVSPQRNGSAEDARYWPCKPWADPYSEEDDPNPGAAIIPFHFGRAFLQAAFTGYNYDRKRFYMGQAPGPDAGQRVLVDDNTDTISSNPADSFAASWQRLWTAIESNNSTNTTSDDQEANSSKSGGDGMTAGRTAGIVAGAVAGICGAIGAGWWYFRRRRRQENGQNAATHSGSGDEYHAIGGKPELDGEGIPIAELHPETAKRESQALAELHSPSRRNELEVQSMVYEMPAGDVSPNPTEHPASHEKTDQSPQKP</sequence>
<keyword evidence="2" id="KW-0812">Transmembrane</keyword>
<protein>
    <submittedName>
        <fullName evidence="4">Eukaryotic aspartyl protease</fullName>
    </submittedName>
</protein>
<keyword evidence="5" id="KW-1185">Reference proteome</keyword>
<evidence type="ECO:0000313" key="4">
    <source>
        <dbReference type="EMBL" id="KAF0325052.1"/>
    </source>
</evidence>
<keyword evidence="2" id="KW-0472">Membrane</keyword>
<proteinExistence type="predicted"/>
<keyword evidence="4" id="KW-0645">Protease</keyword>
<feature type="compositionally biased region" description="Polar residues" evidence="1">
    <location>
        <begin position="480"/>
        <end position="497"/>
    </location>
</feature>
<evidence type="ECO:0000256" key="2">
    <source>
        <dbReference type="SAM" id="Phobius"/>
    </source>
</evidence>
<dbReference type="Proteomes" id="UP000434172">
    <property type="component" value="Unassembled WGS sequence"/>
</dbReference>
<keyword evidence="2" id="KW-1133">Transmembrane helix</keyword>
<comment type="caution">
    <text evidence="4">The sequence shown here is derived from an EMBL/GenBank/DDBJ whole genome shotgun (WGS) entry which is preliminary data.</text>
</comment>
<dbReference type="GO" id="GO:0008233">
    <property type="term" value="F:peptidase activity"/>
    <property type="evidence" value="ECO:0007669"/>
    <property type="project" value="UniProtKB-KW"/>
</dbReference>
<dbReference type="SUPFAM" id="SSF50630">
    <property type="entry name" value="Acid proteases"/>
    <property type="match status" value="1"/>
</dbReference>
<dbReference type="OrthoDB" id="4074350at2759"/>
<keyword evidence="4" id="KW-0378">Hydrolase</keyword>
<evidence type="ECO:0000256" key="1">
    <source>
        <dbReference type="SAM" id="MobiDB-lite"/>
    </source>
</evidence>
<evidence type="ECO:0000256" key="3">
    <source>
        <dbReference type="SAM" id="SignalP"/>
    </source>
</evidence>
<dbReference type="AlphaFoldDB" id="A0A8H3WI82"/>
<dbReference type="Gene3D" id="2.40.70.10">
    <property type="entry name" value="Acid Proteases"/>
    <property type="match status" value="1"/>
</dbReference>
<dbReference type="GO" id="GO:0006508">
    <property type="term" value="P:proteolysis"/>
    <property type="evidence" value="ECO:0007669"/>
    <property type="project" value="UniProtKB-KW"/>
</dbReference>
<keyword evidence="3" id="KW-0732">Signal</keyword>
<feature type="chain" id="PRO_5034361627" evidence="3">
    <location>
        <begin position="20"/>
        <end position="629"/>
    </location>
</feature>
<feature type="region of interest" description="Disordered" evidence="1">
    <location>
        <begin position="480"/>
        <end position="501"/>
    </location>
</feature>